<reference evidence="2 3" key="1">
    <citation type="submission" date="2020-03" db="EMBL/GenBank/DDBJ databases">
        <title>Salinimicrobium sp. nov, isolated from SCS.</title>
        <authorList>
            <person name="Cao W.R."/>
        </authorList>
    </citation>
    <scope>NUCLEOTIDE SEQUENCE [LARGE SCALE GENOMIC DNA]</scope>
    <source>
        <strain evidence="3">J15B91</strain>
    </source>
</reference>
<dbReference type="InterPro" id="IPR027396">
    <property type="entry name" value="DsrEFH-like"/>
</dbReference>
<proteinExistence type="predicted"/>
<evidence type="ECO:0000313" key="3">
    <source>
        <dbReference type="Proteomes" id="UP000703674"/>
    </source>
</evidence>
<dbReference type="SUPFAM" id="SSF75169">
    <property type="entry name" value="DsrEFH-like"/>
    <property type="match status" value="1"/>
</dbReference>
<evidence type="ECO:0000256" key="1">
    <source>
        <dbReference type="SAM" id="SignalP"/>
    </source>
</evidence>
<name>A0ABX1CX43_9FLAO</name>
<feature type="chain" id="PRO_5046246387" evidence="1">
    <location>
        <begin position="23"/>
        <end position="139"/>
    </location>
</feature>
<dbReference type="Gene3D" id="3.40.1260.10">
    <property type="entry name" value="DsrEFH-like"/>
    <property type="match status" value="1"/>
</dbReference>
<keyword evidence="3" id="KW-1185">Reference proteome</keyword>
<sequence length="139" mass="15545">MKKIILASIVILLSLLTNFVQAQEKHEDHINYVVLTRNVPQLKPILLAAEELAVQDGENFGDFQVIICGKAVQDLTDNVIMTDFLEKAKKTGVIINACGFSLKKFNVDRTKIPAGVQIVENGILYNFELQKKAYLSIEL</sequence>
<dbReference type="RefSeq" id="WP_168136683.1">
    <property type="nucleotide sequence ID" value="NZ_JAAVJR010000001.1"/>
</dbReference>
<protein>
    <submittedName>
        <fullName evidence="2">Sulfur reduction protein DsrE</fullName>
    </submittedName>
</protein>
<feature type="signal peptide" evidence="1">
    <location>
        <begin position="1"/>
        <end position="22"/>
    </location>
</feature>
<keyword evidence="1" id="KW-0732">Signal</keyword>
<comment type="caution">
    <text evidence="2">The sequence shown here is derived from an EMBL/GenBank/DDBJ whole genome shotgun (WGS) entry which is preliminary data.</text>
</comment>
<dbReference type="EMBL" id="JAAVJR010000001">
    <property type="protein sequence ID" value="NJW51519.1"/>
    <property type="molecule type" value="Genomic_DNA"/>
</dbReference>
<accession>A0ABX1CX43</accession>
<evidence type="ECO:0000313" key="2">
    <source>
        <dbReference type="EMBL" id="NJW51519.1"/>
    </source>
</evidence>
<gene>
    <name evidence="2" type="ORF">HC175_01145</name>
</gene>
<organism evidence="2 3">
    <name type="scientific">Salinimicrobium oceani</name>
    <dbReference type="NCBI Taxonomy" id="2722702"/>
    <lineage>
        <taxon>Bacteria</taxon>
        <taxon>Pseudomonadati</taxon>
        <taxon>Bacteroidota</taxon>
        <taxon>Flavobacteriia</taxon>
        <taxon>Flavobacteriales</taxon>
        <taxon>Flavobacteriaceae</taxon>
        <taxon>Salinimicrobium</taxon>
    </lineage>
</organism>
<dbReference type="Proteomes" id="UP000703674">
    <property type="component" value="Unassembled WGS sequence"/>
</dbReference>